<dbReference type="Proteomes" id="UP000467841">
    <property type="component" value="Unassembled WGS sequence"/>
</dbReference>
<accession>A0A6D2JX42</accession>
<dbReference type="AlphaFoldDB" id="A0A6D2JX42"/>
<evidence type="ECO:0000313" key="1">
    <source>
        <dbReference type="EMBL" id="CAA7040594.1"/>
    </source>
</evidence>
<proteinExistence type="predicted"/>
<reference evidence="1" key="1">
    <citation type="submission" date="2020-01" db="EMBL/GenBank/DDBJ databases">
        <authorList>
            <person name="Mishra B."/>
        </authorList>
    </citation>
    <scope>NUCLEOTIDE SEQUENCE [LARGE SCALE GENOMIC DNA]</scope>
</reference>
<protein>
    <submittedName>
        <fullName evidence="1">Uncharacterized protein</fullName>
    </submittedName>
</protein>
<evidence type="ECO:0000313" key="2">
    <source>
        <dbReference type="Proteomes" id="UP000467841"/>
    </source>
</evidence>
<name>A0A6D2JX42_9BRAS</name>
<organism evidence="1 2">
    <name type="scientific">Microthlaspi erraticum</name>
    <dbReference type="NCBI Taxonomy" id="1685480"/>
    <lineage>
        <taxon>Eukaryota</taxon>
        <taxon>Viridiplantae</taxon>
        <taxon>Streptophyta</taxon>
        <taxon>Embryophyta</taxon>
        <taxon>Tracheophyta</taxon>
        <taxon>Spermatophyta</taxon>
        <taxon>Magnoliopsida</taxon>
        <taxon>eudicotyledons</taxon>
        <taxon>Gunneridae</taxon>
        <taxon>Pentapetalae</taxon>
        <taxon>rosids</taxon>
        <taxon>malvids</taxon>
        <taxon>Brassicales</taxon>
        <taxon>Brassicaceae</taxon>
        <taxon>Coluteocarpeae</taxon>
        <taxon>Microthlaspi</taxon>
    </lineage>
</organism>
<dbReference type="EMBL" id="CACVBM020001229">
    <property type="protein sequence ID" value="CAA7040594.1"/>
    <property type="molecule type" value="Genomic_DNA"/>
</dbReference>
<gene>
    <name evidence="1" type="ORF">MERR_LOCUS27829</name>
</gene>
<sequence>MKTPILNLFSSDGDTQKLILTSPPDISAFLLLLQQSNLSEPTVPTSPISRSSTRSGWENYVSVYTIVHSFTHSSLSPPPAILIPPSHLLLILPPVPSNLHRQVHLNQSFLLSFPFFSAVKQL</sequence>
<keyword evidence="2" id="KW-1185">Reference proteome</keyword>
<comment type="caution">
    <text evidence="1">The sequence shown here is derived from an EMBL/GenBank/DDBJ whole genome shotgun (WGS) entry which is preliminary data.</text>
</comment>